<name>D8LVT3_BLAHO</name>
<dbReference type="EMBL" id="FN668638">
    <property type="protein sequence ID" value="CBK19922.2"/>
    <property type="molecule type" value="Genomic_DNA"/>
</dbReference>
<dbReference type="RefSeq" id="XP_012893970.1">
    <property type="nucleotide sequence ID" value="XM_013038516.1"/>
</dbReference>
<proteinExistence type="predicted"/>
<organism evidence="2">
    <name type="scientific">Blastocystis hominis</name>
    <dbReference type="NCBI Taxonomy" id="12968"/>
    <lineage>
        <taxon>Eukaryota</taxon>
        <taxon>Sar</taxon>
        <taxon>Stramenopiles</taxon>
        <taxon>Bigyra</taxon>
        <taxon>Opalozoa</taxon>
        <taxon>Opalinata</taxon>
        <taxon>Blastocystidae</taxon>
        <taxon>Blastocystis</taxon>
    </lineage>
</organism>
<gene>
    <name evidence="2" type="ORF">GSBLH_T00000330001</name>
</gene>
<accession>D8LVT3</accession>
<dbReference type="GeneID" id="24917642"/>
<dbReference type="Proteomes" id="UP000008312">
    <property type="component" value="Unassembled WGS sequence"/>
</dbReference>
<feature type="region of interest" description="Disordered" evidence="1">
    <location>
        <begin position="1"/>
        <end position="126"/>
    </location>
</feature>
<evidence type="ECO:0000313" key="2">
    <source>
        <dbReference type="EMBL" id="CBK19922.2"/>
    </source>
</evidence>
<reference evidence="2" key="1">
    <citation type="submission" date="2010-02" db="EMBL/GenBank/DDBJ databases">
        <title>Sequencing and annotation of the Blastocystis hominis genome.</title>
        <authorList>
            <person name="Wincker P."/>
        </authorList>
    </citation>
    <scope>NUCLEOTIDE SEQUENCE</scope>
    <source>
        <strain evidence="2">Singapore isolate B</strain>
    </source>
</reference>
<protein>
    <submittedName>
        <fullName evidence="2">Uncharacterized protein</fullName>
    </submittedName>
</protein>
<feature type="compositionally biased region" description="Low complexity" evidence="1">
    <location>
        <begin position="8"/>
        <end position="20"/>
    </location>
</feature>
<evidence type="ECO:0000256" key="1">
    <source>
        <dbReference type="SAM" id="MobiDB-lite"/>
    </source>
</evidence>
<feature type="compositionally biased region" description="Acidic residues" evidence="1">
    <location>
        <begin position="246"/>
        <end position="277"/>
    </location>
</feature>
<feature type="region of interest" description="Disordered" evidence="1">
    <location>
        <begin position="243"/>
        <end position="277"/>
    </location>
</feature>
<dbReference type="InParanoid" id="D8LVT3"/>
<evidence type="ECO:0000313" key="3">
    <source>
        <dbReference type="Proteomes" id="UP000008312"/>
    </source>
</evidence>
<feature type="compositionally biased region" description="Acidic residues" evidence="1">
    <location>
        <begin position="64"/>
        <end position="95"/>
    </location>
</feature>
<dbReference type="OrthoDB" id="10569279at2759"/>
<sequence length="277" mass="32454">MEVPTVDNPAVSNPVAEANPANPPAEEPKETQAKVASVAKSTLVKPEGEKERTNVRSKKNPKVEEEEEEAEEEDDEEDYNIEEEEEEEEDWFSDEDSPKPRKSGRRADTHDSEEEEEEEEYSRIKRRKVEVVKRPSRREIVANESAGMKALRAYTTALKLGPRCFRNLGKIEDMREREKELIRRLHELNRSWAGEYPNEEETRLAREETLMKKEEKAREFIIDEKPGVRSTRKAAQKALEFVKSLEEEEEEEEEEEIEDVEEEEDEEEEDEESERDD</sequence>
<dbReference type="AlphaFoldDB" id="D8LVT3"/>
<keyword evidence="3" id="KW-1185">Reference proteome</keyword>
<feature type="compositionally biased region" description="Acidic residues" evidence="1">
    <location>
        <begin position="111"/>
        <end position="120"/>
    </location>
</feature>